<keyword evidence="3 5" id="KW-1133">Transmembrane helix</keyword>
<proteinExistence type="predicted"/>
<comment type="subcellular location">
    <subcellularLocation>
        <location evidence="1">Membrane</location>
        <topology evidence="1">Multi-pass membrane protein</topology>
    </subcellularLocation>
</comment>
<evidence type="ECO:0000256" key="1">
    <source>
        <dbReference type="ARBA" id="ARBA00004141"/>
    </source>
</evidence>
<evidence type="ECO:0000256" key="4">
    <source>
        <dbReference type="ARBA" id="ARBA00023136"/>
    </source>
</evidence>
<dbReference type="RefSeq" id="WP_106319802.1">
    <property type="nucleotide sequence ID" value="NZ_BOMO01000005.1"/>
</dbReference>
<feature type="transmembrane region" description="Helical" evidence="5">
    <location>
        <begin position="23"/>
        <end position="45"/>
    </location>
</feature>
<evidence type="ECO:0000313" key="7">
    <source>
        <dbReference type="EMBL" id="PRX21602.1"/>
    </source>
</evidence>
<keyword evidence="4 5" id="KW-0472">Membrane</keyword>
<evidence type="ECO:0000256" key="2">
    <source>
        <dbReference type="ARBA" id="ARBA00022692"/>
    </source>
</evidence>
<organism evidence="7 8">
    <name type="scientific">Actinoplanes italicus</name>
    <dbReference type="NCBI Taxonomy" id="113567"/>
    <lineage>
        <taxon>Bacteria</taxon>
        <taxon>Bacillati</taxon>
        <taxon>Actinomycetota</taxon>
        <taxon>Actinomycetes</taxon>
        <taxon>Micromonosporales</taxon>
        <taxon>Micromonosporaceae</taxon>
        <taxon>Actinoplanes</taxon>
    </lineage>
</organism>
<keyword evidence="2 5" id="KW-0812">Transmembrane</keyword>
<name>A0A2T0KE76_9ACTN</name>
<feature type="transmembrane region" description="Helical" evidence="5">
    <location>
        <begin position="183"/>
        <end position="204"/>
    </location>
</feature>
<evidence type="ECO:0000256" key="5">
    <source>
        <dbReference type="SAM" id="Phobius"/>
    </source>
</evidence>
<feature type="transmembrane region" description="Helical" evidence="5">
    <location>
        <begin position="224"/>
        <end position="248"/>
    </location>
</feature>
<dbReference type="PANTHER" id="PTHR43471:SF3">
    <property type="entry name" value="ABC TRANSPORTER PERMEASE PROTEIN NATB"/>
    <property type="match status" value="1"/>
</dbReference>
<dbReference type="GO" id="GO:0016020">
    <property type="term" value="C:membrane"/>
    <property type="evidence" value="ECO:0007669"/>
    <property type="project" value="UniProtKB-SubCell"/>
</dbReference>
<dbReference type="EMBL" id="PVMZ01000006">
    <property type="protein sequence ID" value="PRX21602.1"/>
    <property type="molecule type" value="Genomic_DNA"/>
</dbReference>
<dbReference type="Proteomes" id="UP000239415">
    <property type="component" value="Unassembled WGS sequence"/>
</dbReference>
<keyword evidence="8" id="KW-1185">Reference proteome</keyword>
<evidence type="ECO:0000259" key="6">
    <source>
        <dbReference type="Pfam" id="PF12698"/>
    </source>
</evidence>
<evidence type="ECO:0000313" key="8">
    <source>
        <dbReference type="Proteomes" id="UP000239415"/>
    </source>
</evidence>
<dbReference type="GO" id="GO:0140359">
    <property type="term" value="F:ABC-type transporter activity"/>
    <property type="evidence" value="ECO:0007669"/>
    <property type="project" value="InterPro"/>
</dbReference>
<feature type="transmembrane region" description="Helical" evidence="5">
    <location>
        <begin position="132"/>
        <end position="154"/>
    </location>
</feature>
<evidence type="ECO:0000256" key="3">
    <source>
        <dbReference type="ARBA" id="ARBA00022989"/>
    </source>
</evidence>
<reference evidence="7 8" key="1">
    <citation type="submission" date="2018-03" db="EMBL/GenBank/DDBJ databases">
        <title>Genomic Encyclopedia of Archaeal and Bacterial Type Strains, Phase II (KMG-II): from individual species to whole genera.</title>
        <authorList>
            <person name="Goeker M."/>
        </authorList>
    </citation>
    <scope>NUCLEOTIDE SEQUENCE [LARGE SCALE GENOMIC DNA]</scope>
    <source>
        <strain evidence="7 8">DSM 43146</strain>
    </source>
</reference>
<feature type="transmembrane region" description="Helical" evidence="5">
    <location>
        <begin position="260"/>
        <end position="289"/>
    </location>
</feature>
<dbReference type="Pfam" id="PF12698">
    <property type="entry name" value="ABC2_membrane_3"/>
    <property type="match status" value="1"/>
</dbReference>
<dbReference type="OrthoDB" id="3268959at2"/>
<dbReference type="PANTHER" id="PTHR43471">
    <property type="entry name" value="ABC TRANSPORTER PERMEASE"/>
    <property type="match status" value="1"/>
</dbReference>
<feature type="domain" description="ABC-2 type transporter transmembrane" evidence="6">
    <location>
        <begin position="125"/>
        <end position="328"/>
    </location>
</feature>
<comment type="caution">
    <text evidence="7">The sequence shown here is derived from an EMBL/GenBank/DDBJ whole genome shotgun (WGS) entry which is preliminary data.</text>
</comment>
<feature type="transmembrane region" description="Helical" evidence="5">
    <location>
        <begin position="309"/>
        <end position="331"/>
    </location>
</feature>
<dbReference type="InterPro" id="IPR013525">
    <property type="entry name" value="ABC2_TM"/>
</dbReference>
<sequence length="355" mass="37831">MTTFEAAKLVAGREIRVKLRDKAFLFGTVLLLFFTALGVFLPMLLDGGPDKVAVVGATHVAALEQAGLDVQVVADRAAAEQLVRDEEVSAAVVDGPVVLALEDAPQDVVSALSVEPPVEFLDPDALNEAARFLVPFVLSFLFFLTTLTFGVQIAQSVTEEKQTRIVEILVSSVPVRALLIGKVAAMTLLAFGQLALLVTFGVIGMRVADVGGPLIDALIPTIGWFLPFFVIGFLMLATLWAAVGALAARLEDVNATSAPLQFMVMIPFFLVLSLQENPFAMTVLSYVPFSAPIAMPARVFSGEAAAWEPYLALVILLATTALTLLAGARIYQGSLLRTNGRTSFATAWRNPTPVG</sequence>
<accession>A0A2T0KE76</accession>
<dbReference type="AlphaFoldDB" id="A0A2T0KE76"/>
<gene>
    <name evidence="7" type="ORF">CLV67_106383</name>
</gene>
<protein>
    <submittedName>
        <fullName evidence="7">ABC-2 type transport system permease protein</fullName>
    </submittedName>
</protein>